<dbReference type="InterPro" id="IPR041685">
    <property type="entry name" value="AAA_GajA/Old/RecF-like"/>
</dbReference>
<dbReference type="Proteomes" id="UP000006054">
    <property type="component" value="Chromosome"/>
</dbReference>
<name>I4APG2_BERLS</name>
<protein>
    <recommendedName>
        <fullName evidence="1">Endonuclease GajA/Old nuclease/RecF-like AAA domain-containing protein</fullName>
    </recommendedName>
</protein>
<dbReference type="STRING" id="880071.Fleli_3528"/>
<accession>I4APG2</accession>
<sequence length="411" mass="47614">MERIHIKNFKQIKEADLQLRKFNIIVGEHACGKSTLMKVAYFMHHLQDEIINEVSANAPQIFRHNFFGRMKQAVRIAFVHHFGSTRHLADFTIDYYTPSGELVCFYINDNNDLDLFFVDDFGDKILDNSFAAVEELVALKNKGLDSTSTEWQDVLDALRERLNVVFGDNTQELYIPNNRSVWFAIGNRVQTLFDEMEQTLKSKGFLRFDSEHELFHLRFVQHIKTHVVPVFKRNATLKDVFFDVMKFSTDANLTIDSTSQQIAELLQGTYQTDTFGEKIYYELPEKYVYLQNASTHQQELIRMIQDLFLAALRQKPVLRFIEHPEAQVRTDLHETLTEFLVWFAASHLENQLVFSTHSSEIVDTLNKIVGEGKLLKSEDINVLTLDEGNLVTLSSQETGKVESKLTEKYLV</sequence>
<dbReference type="RefSeq" id="WP_014799272.1">
    <property type="nucleotide sequence ID" value="NC_018018.1"/>
</dbReference>
<dbReference type="KEGG" id="fli:Fleli_3528"/>
<dbReference type="PANTHER" id="PTHR43581">
    <property type="entry name" value="ATP/GTP PHOSPHATASE"/>
    <property type="match status" value="1"/>
</dbReference>
<dbReference type="InterPro" id="IPR051396">
    <property type="entry name" value="Bact_Antivir_Def_Nuclease"/>
</dbReference>
<dbReference type="eggNOG" id="COG4637">
    <property type="taxonomic scope" value="Bacteria"/>
</dbReference>
<gene>
    <name evidence="2" type="ordered locus">Fleli_3528</name>
</gene>
<reference evidence="3" key="1">
    <citation type="submission" date="2012-06" db="EMBL/GenBank/DDBJ databases">
        <title>The complete genome of Flexibacter litoralis DSM 6794.</title>
        <authorList>
            <person name="Lucas S."/>
            <person name="Copeland A."/>
            <person name="Lapidus A."/>
            <person name="Glavina del Rio T."/>
            <person name="Dalin E."/>
            <person name="Tice H."/>
            <person name="Bruce D."/>
            <person name="Goodwin L."/>
            <person name="Pitluck S."/>
            <person name="Peters L."/>
            <person name="Ovchinnikova G."/>
            <person name="Lu M."/>
            <person name="Kyrpides N."/>
            <person name="Mavromatis K."/>
            <person name="Ivanova N."/>
            <person name="Brettin T."/>
            <person name="Detter J.C."/>
            <person name="Han C."/>
            <person name="Larimer F."/>
            <person name="Land M."/>
            <person name="Hauser L."/>
            <person name="Markowitz V."/>
            <person name="Cheng J.-F."/>
            <person name="Hugenholtz P."/>
            <person name="Woyke T."/>
            <person name="Wu D."/>
            <person name="Spring S."/>
            <person name="Lang E."/>
            <person name="Kopitz M."/>
            <person name="Brambilla E."/>
            <person name="Klenk H.-P."/>
            <person name="Eisen J.A."/>
        </authorList>
    </citation>
    <scope>NUCLEOTIDE SEQUENCE [LARGE SCALE GENOMIC DNA]</scope>
    <source>
        <strain evidence="3">ATCC 23117 / DSM 6794 / NBRC 15988 / NCIMB 1366 / Sio-4</strain>
    </source>
</reference>
<evidence type="ECO:0000313" key="2">
    <source>
        <dbReference type="EMBL" id="AFM05847.1"/>
    </source>
</evidence>
<feature type="domain" description="Endonuclease GajA/Old nuclease/RecF-like AAA" evidence="1">
    <location>
        <begin position="2"/>
        <end position="362"/>
    </location>
</feature>
<dbReference type="SUPFAM" id="SSF52540">
    <property type="entry name" value="P-loop containing nucleoside triphosphate hydrolases"/>
    <property type="match status" value="1"/>
</dbReference>
<dbReference type="InterPro" id="IPR027417">
    <property type="entry name" value="P-loop_NTPase"/>
</dbReference>
<dbReference type="Pfam" id="PF13175">
    <property type="entry name" value="AAA_15"/>
    <property type="match status" value="1"/>
</dbReference>
<dbReference type="HOGENOM" id="CLU_053347_1_0_10"/>
<keyword evidence="3" id="KW-1185">Reference proteome</keyword>
<evidence type="ECO:0000259" key="1">
    <source>
        <dbReference type="Pfam" id="PF13175"/>
    </source>
</evidence>
<dbReference type="PANTHER" id="PTHR43581:SF4">
    <property type="entry name" value="ATP_GTP PHOSPHATASE"/>
    <property type="match status" value="1"/>
</dbReference>
<dbReference type="AlphaFoldDB" id="I4APG2"/>
<proteinExistence type="predicted"/>
<evidence type="ECO:0000313" key="3">
    <source>
        <dbReference type="Proteomes" id="UP000006054"/>
    </source>
</evidence>
<dbReference type="OrthoDB" id="1098190at2"/>
<dbReference type="Gene3D" id="3.40.50.300">
    <property type="entry name" value="P-loop containing nucleotide triphosphate hydrolases"/>
    <property type="match status" value="1"/>
</dbReference>
<dbReference type="EMBL" id="CP003345">
    <property type="protein sequence ID" value="AFM05847.1"/>
    <property type="molecule type" value="Genomic_DNA"/>
</dbReference>
<organism evidence="2 3">
    <name type="scientific">Bernardetia litoralis (strain ATCC 23117 / DSM 6794 / NBRC 15988 / NCIMB 1366 / Fx l1 / Sio-4)</name>
    <name type="common">Flexibacter litoralis</name>
    <dbReference type="NCBI Taxonomy" id="880071"/>
    <lineage>
        <taxon>Bacteria</taxon>
        <taxon>Pseudomonadati</taxon>
        <taxon>Bacteroidota</taxon>
        <taxon>Cytophagia</taxon>
        <taxon>Cytophagales</taxon>
        <taxon>Bernardetiaceae</taxon>
        <taxon>Bernardetia</taxon>
    </lineage>
</organism>